<evidence type="ECO:0000313" key="2">
    <source>
        <dbReference type="EMBL" id="CAB4871683.1"/>
    </source>
</evidence>
<reference evidence="2" key="1">
    <citation type="submission" date="2020-05" db="EMBL/GenBank/DDBJ databases">
        <authorList>
            <person name="Chiriac C."/>
            <person name="Salcher M."/>
            <person name="Ghai R."/>
            <person name="Kavagutti S V."/>
        </authorList>
    </citation>
    <scope>NUCLEOTIDE SEQUENCE</scope>
</reference>
<name>A0A6J7DW94_9ZZZZ</name>
<organism evidence="2">
    <name type="scientific">freshwater metagenome</name>
    <dbReference type="NCBI Taxonomy" id="449393"/>
    <lineage>
        <taxon>unclassified sequences</taxon>
        <taxon>metagenomes</taxon>
        <taxon>ecological metagenomes</taxon>
    </lineage>
</organism>
<dbReference type="EMBL" id="CAFBPM010000006">
    <property type="protein sequence ID" value="CAB5019450.1"/>
    <property type="molecule type" value="Genomic_DNA"/>
</dbReference>
<evidence type="ECO:0000313" key="3">
    <source>
        <dbReference type="EMBL" id="CAB5019450.1"/>
    </source>
</evidence>
<dbReference type="EMBL" id="CAFBLT010000001">
    <property type="protein sequence ID" value="CAB4871683.1"/>
    <property type="molecule type" value="Genomic_DNA"/>
</dbReference>
<dbReference type="EMBL" id="CAFABE010000016">
    <property type="protein sequence ID" value="CAB4822700.1"/>
    <property type="molecule type" value="Genomic_DNA"/>
</dbReference>
<proteinExistence type="predicted"/>
<sequence>MPWLLCGARALFVLGLIAAKCSLSQQVLRAHSHECVANPGSPISFSLIQVQLLYDTSPT</sequence>
<evidence type="ECO:0000313" key="1">
    <source>
        <dbReference type="EMBL" id="CAB4822700.1"/>
    </source>
</evidence>
<accession>A0A6J7DW94</accession>
<dbReference type="AlphaFoldDB" id="A0A6J7DW94"/>
<protein>
    <submittedName>
        <fullName evidence="2">Unannotated protein</fullName>
    </submittedName>
</protein>
<gene>
    <name evidence="1" type="ORF">UFOPK3164_00529</name>
    <name evidence="2" type="ORF">UFOPK3427_00840</name>
    <name evidence="3" type="ORF">UFOPK4112_00823</name>
</gene>